<evidence type="ECO:0000256" key="6">
    <source>
        <dbReference type="ARBA" id="ARBA00022989"/>
    </source>
</evidence>
<evidence type="ECO:0000313" key="16">
    <source>
        <dbReference type="EnsemblFungi" id="EJT71617"/>
    </source>
</evidence>
<dbReference type="InterPro" id="IPR014371">
    <property type="entry name" value="Oat_ACAT_DAG_ARE"/>
</dbReference>
<dbReference type="PANTHER" id="PTHR10408:SF9">
    <property type="entry name" value="STEROL O-ACYLTRANSFERASE 2-RELATED"/>
    <property type="match status" value="1"/>
</dbReference>
<feature type="transmembrane region" description="Helical" evidence="14">
    <location>
        <begin position="197"/>
        <end position="222"/>
    </location>
</feature>
<dbReference type="PANTHER" id="PTHR10408">
    <property type="entry name" value="STEROL O-ACYLTRANSFERASE"/>
    <property type="match status" value="1"/>
</dbReference>
<evidence type="ECO:0000256" key="2">
    <source>
        <dbReference type="ARBA" id="ARBA00009010"/>
    </source>
</evidence>
<evidence type="ECO:0000256" key="10">
    <source>
        <dbReference type="PIRNR" id="PIRNR000439"/>
    </source>
</evidence>
<keyword evidence="3 10" id="KW-0808">Transferase</keyword>
<keyword evidence="6 14" id="KW-1133">Transmembrane helix</keyword>
<keyword evidence="17" id="KW-1185">Reference proteome</keyword>
<dbReference type="PIRSF" id="PIRSF000439">
    <property type="entry name" value="Oat_ACAT_DAG_ARE"/>
    <property type="match status" value="1"/>
</dbReference>
<evidence type="ECO:0000256" key="9">
    <source>
        <dbReference type="ARBA" id="ARBA00023568"/>
    </source>
</evidence>
<dbReference type="OrthoDB" id="10039049at2759"/>
<feature type="transmembrane region" description="Helical" evidence="14">
    <location>
        <begin position="469"/>
        <end position="490"/>
    </location>
</feature>
<keyword evidence="5 10" id="KW-0256">Endoplasmic reticulum</keyword>
<evidence type="ECO:0000256" key="3">
    <source>
        <dbReference type="ARBA" id="ARBA00022679"/>
    </source>
</evidence>
<sequence>MAATAVELPNGVHDHDNDHVLRPRPRKLVHSQVSQLSSASSNGAYLETPQDDGATISSGRSTPVSADAPPSVKILSSARKQVRREHRELQLQTKDAQRRRLFPTTNFESRLSHLDPNSDYRDFHGFFNLFWIGLAIMAITTMLRNIKDTGYPMRVQIWGLFTVKVWELALADFLMVATTAISLPLHRVFRSAPAGWLMTWARGGMAIMSIYQILWLSLWIALPFLLDWTWTAQVFFLLHTMVLLMKMHSYSFYNGHLSETEKRLRALDHPSTASKAPAYVYPSEIKVASPKRTTAPNHFGSIDEAAAAHCGVDVKIRGAKVADASGPSPVLGSGADEREGGDWHVDGDDDDVLQLREDLARELTSPMGNTAYPRNLTWANYYDFIVCPTLCYELEYPRTAKVDWQSLISKIVAVFGCIFLLTIVSEEFILPVLVESSHRLAATGSALETLLILSETISWLLFPFMMTFLLVFLVIFEYVLGACAEITLFADRRFYADWWNSTDWMEFSREWNVPVYAFLRRHVYSASRPHIGKPLATLITFLISAAGHEIVMACITKKLRGYGFICQMLQLPIFALQRTRWIRGKHTANNVFFWCSMIMGLSLICSLYVLV</sequence>
<dbReference type="HOGENOM" id="CLU_018190_2_0_1"/>
<reference evidence="16" key="5">
    <citation type="submission" date="2018-04" db="UniProtKB">
        <authorList>
            <consortium name="EnsemblFungi"/>
        </authorList>
    </citation>
    <scope>IDENTIFICATION</scope>
    <source>
        <strain evidence="16">R3-111a-1</strain>
    </source>
</reference>
<accession>J3PBK0</accession>
<dbReference type="Proteomes" id="UP000006039">
    <property type="component" value="Unassembled WGS sequence"/>
</dbReference>
<reference evidence="17" key="1">
    <citation type="submission" date="2010-07" db="EMBL/GenBank/DDBJ databases">
        <title>The genome sequence of Gaeumannomyces graminis var. tritici strain R3-111a-1.</title>
        <authorList>
            <consortium name="The Broad Institute Genome Sequencing Platform"/>
            <person name="Ma L.-J."/>
            <person name="Dead R."/>
            <person name="Young S."/>
            <person name="Zeng Q."/>
            <person name="Koehrsen M."/>
            <person name="Alvarado L."/>
            <person name="Berlin A."/>
            <person name="Chapman S.B."/>
            <person name="Chen Z."/>
            <person name="Freedman E."/>
            <person name="Gellesch M."/>
            <person name="Goldberg J."/>
            <person name="Griggs A."/>
            <person name="Gujja S."/>
            <person name="Heilman E.R."/>
            <person name="Heiman D."/>
            <person name="Hepburn T."/>
            <person name="Howarth C."/>
            <person name="Jen D."/>
            <person name="Larson L."/>
            <person name="Mehta T."/>
            <person name="Neiman D."/>
            <person name="Pearson M."/>
            <person name="Roberts A."/>
            <person name="Saif S."/>
            <person name="Shea T."/>
            <person name="Shenoy N."/>
            <person name="Sisk P."/>
            <person name="Stolte C."/>
            <person name="Sykes S."/>
            <person name="Walk T."/>
            <person name="White J."/>
            <person name="Yandava C."/>
            <person name="Haas B."/>
            <person name="Nusbaum C."/>
            <person name="Birren B."/>
        </authorList>
    </citation>
    <scope>NUCLEOTIDE SEQUENCE [LARGE SCALE GENOMIC DNA]</scope>
    <source>
        <strain evidence="17">R3-111a-1</strain>
    </source>
</reference>
<dbReference type="GO" id="GO:0034737">
    <property type="term" value="F:ergosterol O-acyltransferase activity"/>
    <property type="evidence" value="ECO:0007669"/>
    <property type="project" value="TreeGrafter"/>
</dbReference>
<evidence type="ECO:0000256" key="1">
    <source>
        <dbReference type="ARBA" id="ARBA00004477"/>
    </source>
</evidence>
<evidence type="ECO:0000256" key="12">
    <source>
        <dbReference type="SAM" id="Coils"/>
    </source>
</evidence>
<keyword evidence="7 10" id="KW-0472">Membrane</keyword>
<dbReference type="VEuPathDB" id="FungiDB:GGTG_10872"/>
<feature type="transmembrane region" description="Helical" evidence="14">
    <location>
        <begin position="440"/>
        <end position="462"/>
    </location>
</feature>
<evidence type="ECO:0000256" key="4">
    <source>
        <dbReference type="ARBA" id="ARBA00022692"/>
    </source>
</evidence>
<reference evidence="15" key="2">
    <citation type="submission" date="2010-07" db="EMBL/GenBank/DDBJ databases">
        <authorList>
            <consortium name="The Broad Institute Genome Sequencing Platform"/>
            <consortium name="Broad Institute Genome Sequencing Center for Infectious Disease"/>
            <person name="Ma L.-J."/>
            <person name="Dead R."/>
            <person name="Young S."/>
            <person name="Zeng Q."/>
            <person name="Koehrsen M."/>
            <person name="Alvarado L."/>
            <person name="Berlin A."/>
            <person name="Chapman S.B."/>
            <person name="Chen Z."/>
            <person name="Freedman E."/>
            <person name="Gellesch M."/>
            <person name="Goldberg J."/>
            <person name="Griggs A."/>
            <person name="Gujja S."/>
            <person name="Heilman E.R."/>
            <person name="Heiman D."/>
            <person name="Hepburn T."/>
            <person name="Howarth C."/>
            <person name="Jen D."/>
            <person name="Larson L."/>
            <person name="Mehta T."/>
            <person name="Neiman D."/>
            <person name="Pearson M."/>
            <person name="Roberts A."/>
            <person name="Saif S."/>
            <person name="Shea T."/>
            <person name="Shenoy N."/>
            <person name="Sisk P."/>
            <person name="Stolte C."/>
            <person name="Sykes S."/>
            <person name="Walk T."/>
            <person name="White J."/>
            <person name="Yandava C."/>
            <person name="Haas B."/>
            <person name="Nusbaum C."/>
            <person name="Birren B."/>
        </authorList>
    </citation>
    <scope>NUCLEOTIDE SEQUENCE</scope>
    <source>
        <strain evidence="15">R3-111a-1</strain>
    </source>
</reference>
<evidence type="ECO:0000313" key="15">
    <source>
        <dbReference type="EMBL" id="EJT71617.1"/>
    </source>
</evidence>
<dbReference type="InterPro" id="IPR004299">
    <property type="entry name" value="MBOAT_fam"/>
</dbReference>
<evidence type="ECO:0000256" key="11">
    <source>
        <dbReference type="PIRSR" id="PIRSR000439-1"/>
    </source>
</evidence>
<feature type="compositionally biased region" description="Low complexity" evidence="13">
    <location>
        <begin position="30"/>
        <end position="41"/>
    </location>
</feature>
<dbReference type="GO" id="GO:0005789">
    <property type="term" value="C:endoplasmic reticulum membrane"/>
    <property type="evidence" value="ECO:0007669"/>
    <property type="project" value="UniProtKB-SubCell"/>
</dbReference>
<dbReference type="EMBL" id="GL385400">
    <property type="protein sequence ID" value="EJT71617.1"/>
    <property type="molecule type" value="Genomic_DNA"/>
</dbReference>
<evidence type="ECO:0000256" key="8">
    <source>
        <dbReference type="ARBA" id="ARBA00023315"/>
    </source>
</evidence>
<evidence type="ECO:0000256" key="13">
    <source>
        <dbReference type="SAM" id="MobiDB-lite"/>
    </source>
</evidence>
<feature type="region of interest" description="Disordered" evidence="13">
    <location>
        <begin position="27"/>
        <end position="71"/>
    </location>
</feature>
<comment type="similarity">
    <text evidence="2 10">Belongs to the membrane-bound acyltransferase family. Sterol o-acyltransferase subfamily.</text>
</comment>
<reference evidence="15" key="3">
    <citation type="submission" date="2010-09" db="EMBL/GenBank/DDBJ databases">
        <title>Annotation of Gaeumannomyces graminis var. tritici R3-111a-1.</title>
        <authorList>
            <consortium name="The Broad Institute Genome Sequencing Platform"/>
            <person name="Ma L.-J."/>
            <person name="Dead R."/>
            <person name="Young S.K."/>
            <person name="Zeng Q."/>
            <person name="Gargeya S."/>
            <person name="Fitzgerald M."/>
            <person name="Haas B."/>
            <person name="Abouelleil A."/>
            <person name="Alvarado L."/>
            <person name="Arachchi H.M."/>
            <person name="Berlin A."/>
            <person name="Brown A."/>
            <person name="Chapman S.B."/>
            <person name="Chen Z."/>
            <person name="Dunbar C."/>
            <person name="Freedman E."/>
            <person name="Gearin G."/>
            <person name="Gellesch M."/>
            <person name="Goldberg J."/>
            <person name="Griggs A."/>
            <person name="Gujja S."/>
            <person name="Heiman D."/>
            <person name="Howarth C."/>
            <person name="Larson L."/>
            <person name="Lui A."/>
            <person name="MacDonald P.J.P."/>
            <person name="Mehta T."/>
            <person name="Montmayeur A."/>
            <person name="Murphy C."/>
            <person name="Neiman D."/>
            <person name="Pearson M."/>
            <person name="Priest M."/>
            <person name="Roberts A."/>
            <person name="Saif S."/>
            <person name="Shea T."/>
            <person name="Shenoy N."/>
            <person name="Sisk P."/>
            <person name="Stolte C."/>
            <person name="Sykes S."/>
            <person name="Yandava C."/>
            <person name="Wortman J."/>
            <person name="Nusbaum C."/>
            <person name="Birren B."/>
        </authorList>
    </citation>
    <scope>NUCLEOTIDE SEQUENCE</scope>
    <source>
        <strain evidence="15">R3-111a-1</strain>
    </source>
</reference>
<feature type="transmembrane region" description="Helical" evidence="14">
    <location>
        <begin position="411"/>
        <end position="434"/>
    </location>
</feature>
<proteinExistence type="inferred from homology"/>
<organism evidence="15">
    <name type="scientific">Gaeumannomyces tritici (strain R3-111a-1)</name>
    <name type="common">Wheat and barley take-all root rot fungus</name>
    <name type="synonym">Gaeumannomyces graminis var. tritici</name>
    <dbReference type="NCBI Taxonomy" id="644352"/>
    <lineage>
        <taxon>Eukaryota</taxon>
        <taxon>Fungi</taxon>
        <taxon>Dikarya</taxon>
        <taxon>Ascomycota</taxon>
        <taxon>Pezizomycotina</taxon>
        <taxon>Sordariomycetes</taxon>
        <taxon>Sordariomycetidae</taxon>
        <taxon>Magnaporthales</taxon>
        <taxon>Magnaporthaceae</taxon>
        <taxon>Gaeumannomyces</taxon>
    </lineage>
</organism>
<dbReference type="Pfam" id="PF03062">
    <property type="entry name" value="MBOAT"/>
    <property type="match status" value="1"/>
</dbReference>
<evidence type="ECO:0000313" key="17">
    <source>
        <dbReference type="Proteomes" id="UP000006039"/>
    </source>
</evidence>
<feature type="transmembrane region" description="Helical" evidence="14">
    <location>
        <begin position="126"/>
        <end position="146"/>
    </location>
</feature>
<feature type="transmembrane region" description="Helical" evidence="14">
    <location>
        <begin position="166"/>
        <end position="185"/>
    </location>
</feature>
<evidence type="ECO:0000256" key="5">
    <source>
        <dbReference type="ARBA" id="ARBA00022824"/>
    </source>
</evidence>
<keyword evidence="8 10" id="KW-0012">Acyltransferase</keyword>
<comment type="function">
    <text evidence="9">Sterol O-acyltransferase that catalyzes the formation of stery esters.</text>
</comment>
<evidence type="ECO:0000256" key="14">
    <source>
        <dbReference type="SAM" id="Phobius"/>
    </source>
</evidence>
<feature type="active site" evidence="11">
    <location>
        <position position="548"/>
    </location>
</feature>
<comment type="subcellular location">
    <subcellularLocation>
        <location evidence="1 10">Endoplasmic reticulum membrane</location>
        <topology evidence="1 10">Multi-pass membrane protein</topology>
    </subcellularLocation>
</comment>
<feature type="coiled-coil region" evidence="12">
    <location>
        <begin position="72"/>
        <end position="99"/>
    </location>
</feature>
<protein>
    <recommendedName>
        <fullName evidence="10">O-acyltransferase</fullName>
    </recommendedName>
</protein>
<dbReference type="STRING" id="644352.J3PBK0"/>
<feature type="transmembrane region" description="Helical" evidence="14">
    <location>
        <begin position="591"/>
        <end position="610"/>
    </location>
</feature>
<dbReference type="AlphaFoldDB" id="J3PBK0"/>
<gene>
    <name evidence="16" type="primary">20351330</name>
    <name evidence="15" type="ORF">GGTG_10872</name>
</gene>
<dbReference type="GO" id="GO:0008204">
    <property type="term" value="P:ergosterol metabolic process"/>
    <property type="evidence" value="ECO:0007669"/>
    <property type="project" value="TreeGrafter"/>
</dbReference>
<feature type="transmembrane region" description="Helical" evidence="14">
    <location>
        <begin position="535"/>
        <end position="555"/>
    </location>
</feature>
<dbReference type="RefSeq" id="XP_009227014.1">
    <property type="nucleotide sequence ID" value="XM_009228750.1"/>
</dbReference>
<dbReference type="EnsemblFungi" id="EJT71617">
    <property type="protein sequence ID" value="EJT71617"/>
    <property type="gene ID" value="GGTG_10872"/>
</dbReference>
<feature type="region of interest" description="Disordered" evidence="13">
    <location>
        <begin position="1"/>
        <end position="20"/>
    </location>
</feature>
<feature type="compositionally biased region" description="Polar residues" evidence="13">
    <location>
        <begin position="55"/>
        <end position="64"/>
    </location>
</feature>
<reference evidence="16" key="4">
    <citation type="journal article" date="2015" name="G3 (Bethesda)">
        <title>Genome sequences of three phytopathogenic species of the Magnaporthaceae family of fungi.</title>
        <authorList>
            <person name="Okagaki L.H."/>
            <person name="Nunes C.C."/>
            <person name="Sailsbery J."/>
            <person name="Clay B."/>
            <person name="Brown D."/>
            <person name="John T."/>
            <person name="Oh Y."/>
            <person name="Young N."/>
            <person name="Fitzgerald M."/>
            <person name="Haas B.J."/>
            <person name="Zeng Q."/>
            <person name="Young S."/>
            <person name="Adiconis X."/>
            <person name="Fan L."/>
            <person name="Levin J.Z."/>
            <person name="Mitchell T.K."/>
            <person name="Okubara P.A."/>
            <person name="Farman M.L."/>
            <person name="Kohn L.M."/>
            <person name="Birren B."/>
            <person name="Ma L.-J."/>
            <person name="Dean R.A."/>
        </authorList>
    </citation>
    <scope>NUCLEOTIDE SEQUENCE</scope>
    <source>
        <strain evidence="16">R3-111a-1</strain>
    </source>
</reference>
<keyword evidence="4 14" id="KW-0812">Transmembrane</keyword>
<name>J3PBK0_GAET3</name>
<keyword evidence="12" id="KW-0175">Coiled coil</keyword>
<evidence type="ECO:0000256" key="7">
    <source>
        <dbReference type="ARBA" id="ARBA00023136"/>
    </source>
</evidence>
<dbReference type="eggNOG" id="KOG0380">
    <property type="taxonomic scope" value="Eukaryota"/>
</dbReference>
<dbReference type="GeneID" id="20351330"/>